<comment type="caution">
    <text evidence="1">The sequence shown here is derived from an EMBL/GenBank/DDBJ whole genome shotgun (WGS) entry which is preliminary data.</text>
</comment>
<protein>
    <submittedName>
        <fullName evidence="1">Uncharacterized protein</fullName>
    </submittedName>
</protein>
<accession>A0A151MTB5</accession>
<keyword evidence="2" id="KW-1185">Reference proteome</keyword>
<dbReference type="Proteomes" id="UP000050525">
    <property type="component" value="Unassembled WGS sequence"/>
</dbReference>
<organism evidence="1 2">
    <name type="scientific">Alligator mississippiensis</name>
    <name type="common">American alligator</name>
    <dbReference type="NCBI Taxonomy" id="8496"/>
    <lineage>
        <taxon>Eukaryota</taxon>
        <taxon>Metazoa</taxon>
        <taxon>Chordata</taxon>
        <taxon>Craniata</taxon>
        <taxon>Vertebrata</taxon>
        <taxon>Euteleostomi</taxon>
        <taxon>Archelosauria</taxon>
        <taxon>Archosauria</taxon>
        <taxon>Crocodylia</taxon>
        <taxon>Alligatoridae</taxon>
        <taxon>Alligatorinae</taxon>
        <taxon>Alligator</taxon>
    </lineage>
</organism>
<dbReference type="EMBL" id="AKHW03005127">
    <property type="protein sequence ID" value="KYO27739.1"/>
    <property type="molecule type" value="Genomic_DNA"/>
</dbReference>
<dbReference type="AlphaFoldDB" id="A0A151MTB5"/>
<gene>
    <name evidence="1" type="ORF">Y1Q_0005290</name>
</gene>
<reference evidence="1 2" key="1">
    <citation type="journal article" date="2012" name="Genome Biol.">
        <title>Sequencing three crocodilian genomes to illuminate the evolution of archosaurs and amniotes.</title>
        <authorList>
            <person name="St John J.A."/>
            <person name="Braun E.L."/>
            <person name="Isberg S.R."/>
            <person name="Miles L.G."/>
            <person name="Chong A.Y."/>
            <person name="Gongora J."/>
            <person name="Dalzell P."/>
            <person name="Moran C."/>
            <person name="Bed'hom B."/>
            <person name="Abzhanov A."/>
            <person name="Burgess S.C."/>
            <person name="Cooksey A.M."/>
            <person name="Castoe T.A."/>
            <person name="Crawford N.G."/>
            <person name="Densmore L.D."/>
            <person name="Drew J.C."/>
            <person name="Edwards S.V."/>
            <person name="Faircloth B.C."/>
            <person name="Fujita M.K."/>
            <person name="Greenwold M.J."/>
            <person name="Hoffmann F.G."/>
            <person name="Howard J.M."/>
            <person name="Iguchi T."/>
            <person name="Janes D.E."/>
            <person name="Khan S.Y."/>
            <person name="Kohno S."/>
            <person name="de Koning A.J."/>
            <person name="Lance S.L."/>
            <person name="McCarthy F.M."/>
            <person name="McCormack J.E."/>
            <person name="Merchant M.E."/>
            <person name="Peterson D.G."/>
            <person name="Pollock D.D."/>
            <person name="Pourmand N."/>
            <person name="Raney B.J."/>
            <person name="Roessler K.A."/>
            <person name="Sanford J.R."/>
            <person name="Sawyer R.H."/>
            <person name="Schmidt C.J."/>
            <person name="Triplett E.W."/>
            <person name="Tuberville T.D."/>
            <person name="Venegas-Anaya M."/>
            <person name="Howard J.T."/>
            <person name="Jarvis E.D."/>
            <person name="Guillette L.J.Jr."/>
            <person name="Glenn T.C."/>
            <person name="Green R.E."/>
            <person name="Ray D.A."/>
        </authorList>
    </citation>
    <scope>NUCLEOTIDE SEQUENCE [LARGE SCALE GENOMIC DNA]</scope>
    <source>
        <strain evidence="1">KSC_2009_1</strain>
    </source>
</reference>
<sequence>MDYSAFSVCFCTSFFTSDHIFFKNPEIRFKQEQAKDLFMSVVELSFTKAGFSLLPTAFRSKFGTYNLCLNS</sequence>
<proteinExistence type="predicted"/>
<evidence type="ECO:0000313" key="2">
    <source>
        <dbReference type="Proteomes" id="UP000050525"/>
    </source>
</evidence>
<name>A0A151MTB5_ALLMI</name>
<evidence type="ECO:0000313" key="1">
    <source>
        <dbReference type="EMBL" id="KYO27739.1"/>
    </source>
</evidence>